<reference evidence="1" key="1">
    <citation type="submission" date="2019-10" db="EMBL/GenBank/DDBJ databases">
        <authorList>
            <consortium name="DOE Joint Genome Institute"/>
            <person name="Kuo A."/>
            <person name="Miyauchi S."/>
            <person name="Kiss E."/>
            <person name="Drula E."/>
            <person name="Kohler A."/>
            <person name="Sanchez-Garcia M."/>
            <person name="Andreopoulos B."/>
            <person name="Barry K.W."/>
            <person name="Bonito G."/>
            <person name="Buee M."/>
            <person name="Carver A."/>
            <person name="Chen C."/>
            <person name="Cichocki N."/>
            <person name="Clum A."/>
            <person name="Culley D."/>
            <person name="Crous P.W."/>
            <person name="Fauchery L."/>
            <person name="Girlanda M."/>
            <person name="Hayes R."/>
            <person name="Keri Z."/>
            <person name="Labutti K."/>
            <person name="Lipzen A."/>
            <person name="Lombard V."/>
            <person name="Magnuson J."/>
            <person name="Maillard F."/>
            <person name="Morin E."/>
            <person name="Murat C."/>
            <person name="Nolan M."/>
            <person name="Ohm R."/>
            <person name="Pangilinan J."/>
            <person name="Pereira M."/>
            <person name="Perotto S."/>
            <person name="Peter M."/>
            <person name="Riley R."/>
            <person name="Sitrit Y."/>
            <person name="Stielow B."/>
            <person name="Szollosi G."/>
            <person name="Zifcakova L."/>
            <person name="Stursova M."/>
            <person name="Spatafora J.W."/>
            <person name="Tedersoo L."/>
            <person name="Vaario L.-M."/>
            <person name="Yamada A."/>
            <person name="Yan M."/>
            <person name="Wang P."/>
            <person name="Xu J."/>
            <person name="Bruns T."/>
            <person name="Baldrian P."/>
            <person name="Vilgalys R."/>
            <person name="Henrissat B."/>
            <person name="Grigoriev I.V."/>
            <person name="Hibbett D."/>
            <person name="Nagy L.G."/>
            <person name="Martin F.M."/>
        </authorList>
    </citation>
    <scope>NUCLEOTIDE SEQUENCE</scope>
    <source>
        <strain evidence="1">P2</strain>
    </source>
</reference>
<gene>
    <name evidence="1" type="ORF">BDM02DRAFT_693367</name>
</gene>
<reference evidence="1" key="2">
    <citation type="journal article" date="2020" name="Nat. Commun.">
        <title>Large-scale genome sequencing of mycorrhizal fungi provides insights into the early evolution of symbiotic traits.</title>
        <authorList>
            <person name="Miyauchi S."/>
            <person name="Kiss E."/>
            <person name="Kuo A."/>
            <person name="Drula E."/>
            <person name="Kohler A."/>
            <person name="Sanchez-Garcia M."/>
            <person name="Morin E."/>
            <person name="Andreopoulos B."/>
            <person name="Barry K.W."/>
            <person name="Bonito G."/>
            <person name="Buee M."/>
            <person name="Carver A."/>
            <person name="Chen C."/>
            <person name="Cichocki N."/>
            <person name="Clum A."/>
            <person name="Culley D."/>
            <person name="Crous P.W."/>
            <person name="Fauchery L."/>
            <person name="Girlanda M."/>
            <person name="Hayes R.D."/>
            <person name="Keri Z."/>
            <person name="LaButti K."/>
            <person name="Lipzen A."/>
            <person name="Lombard V."/>
            <person name="Magnuson J."/>
            <person name="Maillard F."/>
            <person name="Murat C."/>
            <person name="Nolan M."/>
            <person name="Ohm R.A."/>
            <person name="Pangilinan J."/>
            <person name="Pereira M.F."/>
            <person name="Perotto S."/>
            <person name="Peter M."/>
            <person name="Pfister S."/>
            <person name="Riley R."/>
            <person name="Sitrit Y."/>
            <person name="Stielow J.B."/>
            <person name="Szollosi G."/>
            <person name="Zifcakova L."/>
            <person name="Stursova M."/>
            <person name="Spatafora J.W."/>
            <person name="Tedersoo L."/>
            <person name="Vaario L.M."/>
            <person name="Yamada A."/>
            <person name="Yan M."/>
            <person name="Wang P."/>
            <person name="Xu J."/>
            <person name="Bruns T."/>
            <person name="Baldrian P."/>
            <person name="Vilgalys R."/>
            <person name="Dunand C."/>
            <person name="Henrissat B."/>
            <person name="Grigoriev I.V."/>
            <person name="Hibbett D."/>
            <person name="Nagy L.G."/>
            <person name="Martin F.M."/>
        </authorList>
    </citation>
    <scope>NUCLEOTIDE SEQUENCE</scope>
    <source>
        <strain evidence="1">P2</strain>
    </source>
</reference>
<organism evidence="1 2">
    <name type="scientific">Thelephora ganbajun</name>
    <name type="common">Ganba fungus</name>
    <dbReference type="NCBI Taxonomy" id="370292"/>
    <lineage>
        <taxon>Eukaryota</taxon>
        <taxon>Fungi</taxon>
        <taxon>Dikarya</taxon>
        <taxon>Basidiomycota</taxon>
        <taxon>Agaricomycotina</taxon>
        <taxon>Agaricomycetes</taxon>
        <taxon>Thelephorales</taxon>
        <taxon>Thelephoraceae</taxon>
        <taxon>Thelephora</taxon>
    </lineage>
</organism>
<dbReference type="EMBL" id="MU118102">
    <property type="protein sequence ID" value="KAF9645144.1"/>
    <property type="molecule type" value="Genomic_DNA"/>
</dbReference>
<keyword evidence="2" id="KW-1185">Reference proteome</keyword>
<dbReference type="Proteomes" id="UP000886501">
    <property type="component" value="Unassembled WGS sequence"/>
</dbReference>
<protein>
    <submittedName>
        <fullName evidence="1">Uncharacterized protein</fullName>
    </submittedName>
</protein>
<evidence type="ECO:0000313" key="1">
    <source>
        <dbReference type="EMBL" id="KAF9645144.1"/>
    </source>
</evidence>
<evidence type="ECO:0000313" key="2">
    <source>
        <dbReference type="Proteomes" id="UP000886501"/>
    </source>
</evidence>
<proteinExistence type="predicted"/>
<accession>A0ACB6Z5Z5</accession>
<sequence length="129" mass="14768">MVDSLLKCSSLIIVQRSTFNHELGGQPWKNNTRELTKKFGPLNHTHKRFTPELIVRGSKDHRLPETDGIAAFHALQKRVPGHLVIFLNGDHWVLNRGNSLKWHYEVFRCSTSSLEKITQTRNVQTSATP</sequence>
<name>A0ACB6Z5Z5_THEGA</name>
<comment type="caution">
    <text evidence="1">The sequence shown here is derived from an EMBL/GenBank/DDBJ whole genome shotgun (WGS) entry which is preliminary data.</text>
</comment>